<sequence>MAVLRSLTTTLGLNAASFRTELKRSQQSMKEFGSSAKDVGVALAKGFGKISGVTALIGGLGAVMGSVSAVGLVSEIKKTYRALDDVIGTANNLGVIPRRFDEMRRAAQWSGVSMNDLSDSMRDLNTQITRVAQSGKGPLADFFTKINQKASDWAKLAPDQQLSKFSEELHKLPDNQVLYWLNRVNGSLAKMKDPLMTGELAKSREEIEKLGLALSSAQFDNIHNARVEFEKMESLASGVWEHVQAAAAPAISMVLEGISDWITETARARGGFRKMGRDIAVFIVEGVKIAAQAIENLINATYFQTNKLAGSFGVVLDKNYQARLEETDRYKEKLSEKFAEINALRKKFSTTEVINGIPTGREFFSGTQKDKEHLQALNKEAEELAGHLRSLQQATEKPVSFAPFMHGLDVAVDKIKSQADEKEPEDSPQGNRGAPPIIDVRKMKGAVGEFSRLRQQIEQDNADSLQRLVLQEQEARQKIITSGREAGKSQSEIDKVVAENAELYVRKRQELAEQYAPAKQLQRQYADVSTLLGEFRQNDLLNEQEYQETLGKLRADSFQKMAELYADGQISPDNKALGNVDPLVAIENQYERELALLDYYNQKKLLSDDRYQQLRAEKIQARSEAVSQYQNRDARKQLQTQQQLFEGMAGLVQGFAGKSSGAYRALFSISKAFHLADVIMASQSAIADAWSSAPFPANLAAVATTTAKTGLLAAVVQSVTMQGMAHDGIDHVPREGTWLLDKGERVVDRRTNADLKAYLAKKQEGSRVNNVVVNSNSSLTVNNNGQDGDDKAMDYSAMVNTLGESIKSMIREEIMGMMRDGGVLSR</sequence>
<accession>A0A2I5HFX5</accession>
<evidence type="ECO:0000313" key="3">
    <source>
        <dbReference type="Proteomes" id="UP000230639"/>
    </source>
</evidence>
<name>A0A2I5HFX5_SALDZ</name>
<reference evidence="2 3" key="1">
    <citation type="submission" date="2017-09" db="EMBL/GenBank/DDBJ databases">
        <title>Complete genome of Salmonella enterica subsp. diarizonae isolated from stool of a patient with bacterial enteropathy.</title>
        <authorList>
            <person name="Zhou J."/>
            <person name="Chen Q."/>
            <person name="Guo L."/>
            <person name="Fan J."/>
        </authorList>
    </citation>
    <scope>NUCLEOTIDE SEQUENCE [LARGE SCALE GENOMIC DNA]</scope>
    <source>
        <strain evidence="2 3">HZS154</strain>
    </source>
</reference>
<gene>
    <name evidence="2" type="ORF">CNQ75_07875</name>
</gene>
<proteinExistence type="predicted"/>
<dbReference type="RefSeq" id="WP_100212411.1">
    <property type="nucleotide sequence ID" value="NZ_CP023345.1"/>
</dbReference>
<evidence type="ECO:0008006" key="4">
    <source>
        <dbReference type="Google" id="ProtNLM"/>
    </source>
</evidence>
<protein>
    <recommendedName>
        <fullName evidence="4">Phage tail tape measure protein</fullName>
    </recommendedName>
</protein>
<dbReference type="Proteomes" id="UP000230639">
    <property type="component" value="Chromosome"/>
</dbReference>
<dbReference type="EMBL" id="CP023345">
    <property type="protein sequence ID" value="ATW54449.1"/>
    <property type="molecule type" value="Genomic_DNA"/>
</dbReference>
<dbReference type="AlphaFoldDB" id="A0A2I5HFX5"/>
<evidence type="ECO:0000256" key="1">
    <source>
        <dbReference type="SAM" id="MobiDB-lite"/>
    </source>
</evidence>
<feature type="region of interest" description="Disordered" evidence="1">
    <location>
        <begin position="418"/>
        <end position="437"/>
    </location>
</feature>
<organism evidence="2 3">
    <name type="scientific">Salmonella diarizonae</name>
    <dbReference type="NCBI Taxonomy" id="59204"/>
    <lineage>
        <taxon>Bacteria</taxon>
        <taxon>Pseudomonadati</taxon>
        <taxon>Pseudomonadota</taxon>
        <taxon>Gammaproteobacteria</taxon>
        <taxon>Enterobacterales</taxon>
        <taxon>Enterobacteriaceae</taxon>
        <taxon>Salmonella</taxon>
    </lineage>
</organism>
<evidence type="ECO:0000313" key="2">
    <source>
        <dbReference type="EMBL" id="ATW54449.1"/>
    </source>
</evidence>